<dbReference type="PANTHER" id="PTHR24006:SF842">
    <property type="entry name" value="UBIQUITIN CARBOXYL-TERMINAL HYDROLASE 40"/>
    <property type="match status" value="1"/>
</dbReference>
<dbReference type="GO" id="GO:0005829">
    <property type="term" value="C:cytosol"/>
    <property type="evidence" value="ECO:0007669"/>
    <property type="project" value="TreeGrafter"/>
</dbReference>
<protein>
    <recommendedName>
        <fullName evidence="3">USP domain-containing protein</fullName>
    </recommendedName>
</protein>
<keyword evidence="5" id="KW-1185">Reference proteome</keyword>
<dbReference type="AlphaFoldDB" id="A0AAV2H173"/>
<evidence type="ECO:0000256" key="1">
    <source>
        <dbReference type="SAM" id="Coils"/>
    </source>
</evidence>
<feature type="domain" description="USP" evidence="3">
    <location>
        <begin position="35"/>
        <end position="487"/>
    </location>
</feature>
<feature type="region of interest" description="Disordered" evidence="2">
    <location>
        <begin position="407"/>
        <end position="447"/>
    </location>
</feature>
<evidence type="ECO:0000313" key="5">
    <source>
        <dbReference type="Proteomes" id="UP001497497"/>
    </source>
</evidence>
<evidence type="ECO:0000256" key="2">
    <source>
        <dbReference type="SAM" id="MobiDB-lite"/>
    </source>
</evidence>
<dbReference type="InterPro" id="IPR028889">
    <property type="entry name" value="USP"/>
</dbReference>
<reference evidence="4 5" key="1">
    <citation type="submission" date="2024-04" db="EMBL/GenBank/DDBJ databases">
        <authorList>
            <consortium name="Genoscope - CEA"/>
            <person name="William W."/>
        </authorList>
    </citation>
    <scope>NUCLEOTIDE SEQUENCE [LARGE SCALE GENOMIC DNA]</scope>
</reference>
<dbReference type="PANTHER" id="PTHR24006">
    <property type="entry name" value="UBIQUITIN CARBOXYL-TERMINAL HYDROLASE"/>
    <property type="match status" value="1"/>
</dbReference>
<feature type="compositionally biased region" description="Basic residues" evidence="2">
    <location>
        <begin position="1156"/>
        <end position="1168"/>
    </location>
</feature>
<keyword evidence="1" id="KW-0175">Coiled coil</keyword>
<dbReference type="InterPro" id="IPR050164">
    <property type="entry name" value="Peptidase_C19"/>
</dbReference>
<sequence length="1253" mass="140455">MFGNLFNENGSQTTELSVVSTIPPPPGHRSEYGLAGIDNQGATCYLNSLLQTLFLTPEFRDRLFSLSEGDLGSLQDRDKPNAKVRVIPLQLQRLFAQLLLSDQQSVSTADLTNSFGWTNREEFQQHDVQELNRILFSAIEESLVGTSGQNIINELYHGTIVNQITCSKCKKISEREEDFLDLTLAVAGTPGLETALKQCYCHVEVMDGQNKYRCETCKEYTDAIKGAKLRNLPPLLTLSLLRFSFDVVKMTRYKENGRFTFPLELDMGPYSEKDSLKDADTSYELFSVVVHRGSAFGGHYFAYIRDIDNIGHWVQPEKNIANGRVDTNATGLDVIECQSPVDLIENILGKVSHNAMSIDRLCAEISKETGVSWNKRFKKVHGPINKFLKSCDSFDYNQDSNWVSLRNSGSGQGAAQKKSSEVKASAGNVSSDDPSETNTNSSGGQNSEPCDRWFCFNDSTVYPVYAKDIERQFSGKESAYMLFYRRKSLHRPIEAQGLASYNIPAYLIHEVDELNVALEKQRQNYEIEINSITVKVYMSESFIYDGLLQLKPDLSADSAFFTVDLDKRMAYRQLKAKIQEVLSQFDIHTFSVHRMKSRCGGYHLYDELIDEDCSIQDMGINSFTLLFVWNGYIMDDKCVDVGEQCEPLQFLVKTSDDRVMCYLILAKNKTLTDLYETVASTTELDVQCLQWQENETKPAEVLPNSPTTCLGSAGLKDGDILVLSSQANSDSKSDEASTSSPPQDGISDPEWSITLQSRLFQDGCNATKSITFFSKASSTVMDVKLRALHLLNADNISPESVRLREEHRTLGLQPPLREGLCMADAGLSNGVCLVIEHGRSPVDSEMMISINKVESGKLVCKKEFIVERHQTALDMTRAACQIFECSGTQWYLSKTDVYGDPVEPLDDLAATLIDLLINDGDTLILQQGPVIKKDQVSLTVYLAPVQPMQVQIEPGTNGSGDDFRQEEEDKVILEMAARMSLSANGEINILIECLFPCVEVIYDSLVINKSMSVEELKQGLMGTDKFQALRIPTCNFMRLRVLEALRLRSVLRTNSQVLRHTNSKESIPLAVQILNSEENLGVHEILLMVTLKIGSTRIYRPPHEFIWNTSGGVGAADLKKAIASRLSLPLHDVLIAKYCPETFSWQVLKDQPPKQNKGKNKKKSGHKTNLRQAPYYVQDGDLIGVKLLSVDKGFLDAEDFATQEDLDKQKLLEQLAEEKKRIREERKHLQGADGFPVVRRPEVPLTIKVDKFS</sequence>
<dbReference type="GO" id="GO:0016579">
    <property type="term" value="P:protein deubiquitination"/>
    <property type="evidence" value="ECO:0007669"/>
    <property type="project" value="InterPro"/>
</dbReference>
<dbReference type="InterPro" id="IPR038765">
    <property type="entry name" value="Papain-like_cys_pep_sf"/>
</dbReference>
<dbReference type="Pfam" id="PF25822">
    <property type="entry name" value="UBL_USP40"/>
    <property type="match status" value="1"/>
</dbReference>
<dbReference type="FunFam" id="3.90.70.10:FF:000043">
    <property type="entry name" value="Ubiquitin carboxyl-terminal hydrolase 40"/>
    <property type="match status" value="1"/>
</dbReference>
<feature type="region of interest" description="Disordered" evidence="2">
    <location>
        <begin position="1"/>
        <end position="20"/>
    </location>
</feature>
<evidence type="ECO:0000259" key="3">
    <source>
        <dbReference type="PROSITE" id="PS50235"/>
    </source>
</evidence>
<comment type="caution">
    <text evidence="4">The sequence shown here is derived from an EMBL/GenBank/DDBJ whole genome shotgun (WGS) entry which is preliminary data.</text>
</comment>
<feature type="region of interest" description="Disordered" evidence="2">
    <location>
        <begin position="726"/>
        <end position="748"/>
    </location>
</feature>
<dbReference type="PROSITE" id="PS00973">
    <property type="entry name" value="USP_2"/>
    <property type="match status" value="1"/>
</dbReference>
<dbReference type="Gene3D" id="3.90.70.10">
    <property type="entry name" value="Cysteine proteinases"/>
    <property type="match status" value="2"/>
</dbReference>
<dbReference type="InterPro" id="IPR001394">
    <property type="entry name" value="Peptidase_C19_UCH"/>
</dbReference>
<dbReference type="PROSITE" id="PS50235">
    <property type="entry name" value="USP_3"/>
    <property type="match status" value="1"/>
</dbReference>
<proteinExistence type="predicted"/>
<feature type="region of interest" description="Disordered" evidence="2">
    <location>
        <begin position="1149"/>
        <end position="1168"/>
    </location>
</feature>
<dbReference type="PROSITE" id="PS00972">
    <property type="entry name" value="USP_1"/>
    <property type="match status" value="1"/>
</dbReference>
<dbReference type="SUPFAM" id="SSF54001">
    <property type="entry name" value="Cysteine proteinases"/>
    <property type="match status" value="1"/>
</dbReference>
<dbReference type="GO" id="GO:0004843">
    <property type="term" value="F:cysteine-type deubiquitinase activity"/>
    <property type="evidence" value="ECO:0007669"/>
    <property type="project" value="InterPro"/>
</dbReference>
<organism evidence="4 5">
    <name type="scientific">Lymnaea stagnalis</name>
    <name type="common">Great pond snail</name>
    <name type="synonym">Helix stagnalis</name>
    <dbReference type="NCBI Taxonomy" id="6523"/>
    <lineage>
        <taxon>Eukaryota</taxon>
        <taxon>Metazoa</taxon>
        <taxon>Spiralia</taxon>
        <taxon>Lophotrochozoa</taxon>
        <taxon>Mollusca</taxon>
        <taxon>Gastropoda</taxon>
        <taxon>Heterobranchia</taxon>
        <taxon>Euthyneura</taxon>
        <taxon>Panpulmonata</taxon>
        <taxon>Hygrophila</taxon>
        <taxon>Lymnaeoidea</taxon>
        <taxon>Lymnaeidae</taxon>
        <taxon>Lymnaea</taxon>
    </lineage>
</organism>
<dbReference type="InterPro" id="IPR057763">
    <property type="entry name" value="UBL_USP40"/>
</dbReference>
<evidence type="ECO:0000313" key="4">
    <source>
        <dbReference type="EMBL" id="CAL1527379.1"/>
    </source>
</evidence>
<dbReference type="GO" id="GO:0005634">
    <property type="term" value="C:nucleus"/>
    <property type="evidence" value="ECO:0007669"/>
    <property type="project" value="TreeGrafter"/>
</dbReference>
<name>A0AAV2H173_LYMST</name>
<dbReference type="Proteomes" id="UP001497497">
    <property type="component" value="Unassembled WGS sequence"/>
</dbReference>
<dbReference type="EMBL" id="CAXITT010000016">
    <property type="protein sequence ID" value="CAL1527379.1"/>
    <property type="molecule type" value="Genomic_DNA"/>
</dbReference>
<feature type="compositionally biased region" description="Polar residues" evidence="2">
    <location>
        <begin position="427"/>
        <end position="447"/>
    </location>
</feature>
<dbReference type="Pfam" id="PF00443">
    <property type="entry name" value="UCH"/>
    <property type="match status" value="1"/>
</dbReference>
<feature type="coiled-coil region" evidence="1">
    <location>
        <begin position="508"/>
        <end position="535"/>
    </location>
</feature>
<gene>
    <name evidence="4" type="ORF">GSLYS_00001556001</name>
</gene>
<dbReference type="InterPro" id="IPR018200">
    <property type="entry name" value="USP_CS"/>
</dbReference>
<accession>A0AAV2H173</accession>